<organism evidence="2 3">
    <name type="scientific">Streptomyces polyrhachis</name>
    <dbReference type="NCBI Taxonomy" id="1282885"/>
    <lineage>
        <taxon>Bacteria</taxon>
        <taxon>Bacillati</taxon>
        <taxon>Actinomycetota</taxon>
        <taxon>Actinomycetes</taxon>
        <taxon>Kitasatosporales</taxon>
        <taxon>Streptomycetaceae</taxon>
        <taxon>Streptomyces</taxon>
    </lineage>
</organism>
<evidence type="ECO:0008006" key="4">
    <source>
        <dbReference type="Google" id="ProtNLM"/>
    </source>
</evidence>
<dbReference type="EMBL" id="JBHSZO010000021">
    <property type="protein sequence ID" value="MFC7219429.1"/>
    <property type="molecule type" value="Genomic_DNA"/>
</dbReference>
<feature type="compositionally biased region" description="Low complexity" evidence="1">
    <location>
        <begin position="326"/>
        <end position="335"/>
    </location>
</feature>
<feature type="compositionally biased region" description="Basic and acidic residues" evidence="1">
    <location>
        <begin position="309"/>
        <end position="318"/>
    </location>
</feature>
<feature type="region of interest" description="Disordered" evidence="1">
    <location>
        <begin position="293"/>
        <end position="344"/>
    </location>
</feature>
<comment type="caution">
    <text evidence="2">The sequence shown here is derived from an EMBL/GenBank/DDBJ whole genome shotgun (WGS) entry which is preliminary data.</text>
</comment>
<feature type="region of interest" description="Disordered" evidence="1">
    <location>
        <begin position="197"/>
        <end position="265"/>
    </location>
</feature>
<accession>A0ABW2GFA5</accession>
<name>A0ABW2GFA5_9ACTN</name>
<dbReference type="Proteomes" id="UP001596413">
    <property type="component" value="Unassembled WGS sequence"/>
</dbReference>
<evidence type="ECO:0000313" key="2">
    <source>
        <dbReference type="EMBL" id="MFC7219429.1"/>
    </source>
</evidence>
<keyword evidence="3" id="KW-1185">Reference proteome</keyword>
<sequence length="554" mass="59664">MLVRKQRVKVPLRLVVSAHYTDAALPVYVKVAALAARPEGCEARVETIASYVNVSKSTAERGLSQLTQPDPDGVVELMSRRRTLTGGRGQSALRRPRPLGVREAYVWLPVAAAEDLTPRQLRVYAMIAYAQVQKIPLTEGELASGLRHHYGKRAGQPLSVTAASDVVDELEAMGWITVDRRSGMRGRNWYVAHDLPPEEREVPQEAVPDPPEVATREGELGASAARVSSQVGDGSGSQVGDGSLAYKERPKIDSPDDGPPLLSPAVGEAKLGKLAAVAENVASELADAAPPEDLALRAGGSPQPPPTKPDSRDRRSPDRSPPPSPTGSRSGSRTGNGAPPRPSYGGPALTMSALIYAVLEPVHYLLKQVNPFMARRIAREVGRQLREDTTPERLHHRLTFRYAQVMNSDIRDPARWLLGVALPRWGCGLTDCEAGILWTSGATCEICAEIVQDKARARQREERRAQGLCPEHGTRPNPSGRCRDCELDQLLAGRAPLPTSATPWSNAPPGPPRGTCHDCGARIMVTGPAVEDGLCKPCREERAETGPPSPTCTA</sequence>
<reference evidence="3" key="1">
    <citation type="journal article" date="2019" name="Int. J. Syst. Evol. Microbiol.">
        <title>The Global Catalogue of Microorganisms (GCM) 10K type strain sequencing project: providing services to taxonomists for standard genome sequencing and annotation.</title>
        <authorList>
            <consortium name="The Broad Institute Genomics Platform"/>
            <consortium name="The Broad Institute Genome Sequencing Center for Infectious Disease"/>
            <person name="Wu L."/>
            <person name="Ma J."/>
        </authorList>
    </citation>
    <scope>NUCLEOTIDE SEQUENCE [LARGE SCALE GENOMIC DNA]</scope>
    <source>
        <strain evidence="3">CGMCC 1.13681</strain>
    </source>
</reference>
<protein>
    <recommendedName>
        <fullName evidence="4">Helix-turn-helix domain-containing protein</fullName>
    </recommendedName>
</protein>
<dbReference type="RefSeq" id="WP_386415120.1">
    <property type="nucleotide sequence ID" value="NZ_JBHSZO010000021.1"/>
</dbReference>
<gene>
    <name evidence="2" type="ORF">ACFQLX_14800</name>
</gene>
<evidence type="ECO:0000256" key="1">
    <source>
        <dbReference type="SAM" id="MobiDB-lite"/>
    </source>
</evidence>
<proteinExistence type="predicted"/>
<evidence type="ECO:0000313" key="3">
    <source>
        <dbReference type="Proteomes" id="UP001596413"/>
    </source>
</evidence>